<dbReference type="Gene3D" id="3.40.50.970">
    <property type="match status" value="2"/>
</dbReference>
<keyword evidence="8" id="KW-1185">Reference proteome</keyword>
<evidence type="ECO:0000259" key="5">
    <source>
        <dbReference type="Pfam" id="PF02775"/>
    </source>
</evidence>
<feature type="domain" description="Thiamine pyrophosphate enzyme N-terminal TPP-binding" evidence="6">
    <location>
        <begin position="1"/>
        <end position="109"/>
    </location>
</feature>
<dbReference type="GO" id="GO:0030976">
    <property type="term" value="F:thiamine pyrophosphate binding"/>
    <property type="evidence" value="ECO:0007669"/>
    <property type="project" value="InterPro"/>
</dbReference>
<evidence type="ECO:0000256" key="1">
    <source>
        <dbReference type="ARBA" id="ARBA00007812"/>
    </source>
</evidence>
<dbReference type="PANTHER" id="PTHR18968">
    <property type="entry name" value="THIAMINE PYROPHOSPHATE ENZYMES"/>
    <property type="match status" value="1"/>
</dbReference>
<dbReference type="GO" id="GO:0000287">
    <property type="term" value="F:magnesium ion binding"/>
    <property type="evidence" value="ECO:0007669"/>
    <property type="project" value="InterPro"/>
</dbReference>
<proteinExistence type="inferred from homology"/>
<dbReference type="GO" id="GO:0009097">
    <property type="term" value="P:isoleucine biosynthetic process"/>
    <property type="evidence" value="ECO:0007669"/>
    <property type="project" value="TreeGrafter"/>
</dbReference>
<sequence length="573" mass="59944">MHVGERLAALLVNAGVRRVFGVPGGQTTPLYHGIAGQHGVISHTLMRDERSAAFAADAYARMSGRVGVCDATVGPGVSNLVSGLLEAYTSSVPMLAIIADIPRHWETRRRFGSASQGFEQRSYLEPCVKYYGRVELPENLDGLLAAALRIATSGRPGPVVLEIPDDVFSADYPEPPHGSSAVTPLSTVYPQSRTSPDPAAVEGAVELLRHSRKPLLLAGGGALSAGAGDEVRRLAERLGALVATTLNGKGVLSEHHPLAVGPAGTFGLPLVNELLAEADCVVFIGTKAAQSATLNWTLPPPGTPIVHLDLDATEIGRNFPQSLGLECDAKLGARALADALPERGPGDWDLERVRRLAEEWWRGTPGDGVDGDGAVKPQAVMRTLSAVMAPDDVLVTDASLSSGWGAAHWRAPRAGRAFVAPRGLAGLGWGLPAAIGSALALRDAGSAARVYCVAGDGGWAYSQSELETLARLRLPVVATVLNNSVLAWTRHSAAQRYPGSEPISQDFTDVDFAAAAVAMGTLAHRCTTPDQFAEAATKAAADHTGGPVVLEVISSKTETPVLKPKGRQTATAY</sequence>
<feature type="domain" description="Thiamine pyrophosphate enzyme TPP-binding" evidence="5">
    <location>
        <begin position="400"/>
        <end position="552"/>
    </location>
</feature>
<dbReference type="InterPro" id="IPR011766">
    <property type="entry name" value="TPP_enzyme_TPP-bd"/>
</dbReference>
<gene>
    <name evidence="7" type="ORF">SAMN04489713_12620</name>
</gene>
<protein>
    <submittedName>
        <fullName evidence="7">Acetolactate synthase-1/2/3 large subunit</fullName>
    </submittedName>
</protein>
<dbReference type="Pfam" id="PF02775">
    <property type="entry name" value="TPP_enzyme_C"/>
    <property type="match status" value="1"/>
</dbReference>
<dbReference type="eggNOG" id="COG0028">
    <property type="taxonomic scope" value="Bacteria"/>
</dbReference>
<dbReference type="Proteomes" id="UP000183413">
    <property type="component" value="Unassembled WGS sequence"/>
</dbReference>
<dbReference type="SUPFAM" id="SSF52518">
    <property type="entry name" value="Thiamin diphosphate-binding fold (THDP-binding)"/>
    <property type="match status" value="2"/>
</dbReference>
<dbReference type="GO" id="GO:0009099">
    <property type="term" value="P:L-valine biosynthetic process"/>
    <property type="evidence" value="ECO:0007669"/>
    <property type="project" value="TreeGrafter"/>
</dbReference>
<dbReference type="RefSeq" id="WP_075024611.1">
    <property type="nucleotide sequence ID" value="NZ_FOVH01000026.1"/>
</dbReference>
<accession>A0A1I5X8W6</accession>
<organism evidence="7 8">
    <name type="scientific">Actinomadura madurae</name>
    <dbReference type="NCBI Taxonomy" id="1993"/>
    <lineage>
        <taxon>Bacteria</taxon>
        <taxon>Bacillati</taxon>
        <taxon>Actinomycetota</taxon>
        <taxon>Actinomycetes</taxon>
        <taxon>Streptosporangiales</taxon>
        <taxon>Thermomonosporaceae</taxon>
        <taxon>Actinomadura</taxon>
    </lineage>
</organism>
<evidence type="ECO:0000313" key="8">
    <source>
        <dbReference type="Proteomes" id="UP000183413"/>
    </source>
</evidence>
<dbReference type="EMBL" id="FOVH01000026">
    <property type="protein sequence ID" value="SFQ28410.1"/>
    <property type="molecule type" value="Genomic_DNA"/>
</dbReference>
<dbReference type="InterPro" id="IPR045229">
    <property type="entry name" value="TPP_enz"/>
</dbReference>
<dbReference type="SUPFAM" id="SSF52467">
    <property type="entry name" value="DHS-like NAD/FAD-binding domain"/>
    <property type="match status" value="1"/>
</dbReference>
<dbReference type="InterPro" id="IPR029061">
    <property type="entry name" value="THDP-binding"/>
</dbReference>
<dbReference type="InterPro" id="IPR012000">
    <property type="entry name" value="Thiamin_PyroP_enz_cen_dom"/>
</dbReference>
<dbReference type="Pfam" id="PF02776">
    <property type="entry name" value="TPP_enzyme_N"/>
    <property type="match status" value="1"/>
</dbReference>
<evidence type="ECO:0000256" key="2">
    <source>
        <dbReference type="ARBA" id="ARBA00023052"/>
    </source>
</evidence>
<dbReference type="InterPro" id="IPR012001">
    <property type="entry name" value="Thiamin_PyroP_enz_TPP-bd_dom"/>
</dbReference>
<comment type="similarity">
    <text evidence="1 3">Belongs to the TPP enzyme family.</text>
</comment>
<dbReference type="InParanoid" id="A0A1I5X8W6"/>
<dbReference type="GO" id="GO:0003984">
    <property type="term" value="F:acetolactate synthase activity"/>
    <property type="evidence" value="ECO:0007669"/>
    <property type="project" value="TreeGrafter"/>
</dbReference>
<dbReference type="AlphaFoldDB" id="A0A1I5X8W6"/>
<evidence type="ECO:0000259" key="6">
    <source>
        <dbReference type="Pfam" id="PF02776"/>
    </source>
</evidence>
<reference evidence="7 8" key="1">
    <citation type="submission" date="2016-10" db="EMBL/GenBank/DDBJ databases">
        <authorList>
            <person name="de Groot N.N."/>
        </authorList>
    </citation>
    <scope>NUCLEOTIDE SEQUENCE [LARGE SCALE GENOMIC DNA]</scope>
    <source>
        <strain evidence="7 8">DSM 43067</strain>
    </source>
</reference>
<dbReference type="GO" id="GO:0005948">
    <property type="term" value="C:acetolactate synthase complex"/>
    <property type="evidence" value="ECO:0007669"/>
    <property type="project" value="TreeGrafter"/>
</dbReference>
<feature type="domain" description="Thiamine pyrophosphate enzyme central" evidence="4">
    <location>
        <begin position="202"/>
        <end position="336"/>
    </location>
</feature>
<dbReference type="CDD" id="cd07035">
    <property type="entry name" value="TPP_PYR_POX_like"/>
    <property type="match status" value="1"/>
</dbReference>
<dbReference type="CDD" id="cd00568">
    <property type="entry name" value="TPP_enzymes"/>
    <property type="match status" value="1"/>
</dbReference>
<evidence type="ECO:0000259" key="4">
    <source>
        <dbReference type="Pfam" id="PF00205"/>
    </source>
</evidence>
<dbReference type="InterPro" id="IPR029035">
    <property type="entry name" value="DHS-like_NAD/FAD-binding_dom"/>
</dbReference>
<keyword evidence="2 3" id="KW-0786">Thiamine pyrophosphate</keyword>
<dbReference type="Gene3D" id="3.40.50.1220">
    <property type="entry name" value="TPP-binding domain"/>
    <property type="match status" value="1"/>
</dbReference>
<name>A0A1I5X8W6_9ACTN</name>
<evidence type="ECO:0000313" key="7">
    <source>
        <dbReference type="EMBL" id="SFQ28410.1"/>
    </source>
</evidence>
<dbReference type="PANTHER" id="PTHR18968:SF13">
    <property type="entry name" value="ACETOLACTATE SYNTHASE CATALYTIC SUBUNIT, MITOCHONDRIAL"/>
    <property type="match status" value="1"/>
</dbReference>
<dbReference type="Pfam" id="PF00205">
    <property type="entry name" value="TPP_enzyme_M"/>
    <property type="match status" value="1"/>
</dbReference>
<dbReference type="STRING" id="1993.SAMN04489713_12620"/>
<evidence type="ECO:0000256" key="3">
    <source>
        <dbReference type="RuleBase" id="RU362132"/>
    </source>
</evidence>
<dbReference type="GO" id="GO:0050660">
    <property type="term" value="F:flavin adenine dinucleotide binding"/>
    <property type="evidence" value="ECO:0007669"/>
    <property type="project" value="TreeGrafter"/>
</dbReference>